<proteinExistence type="predicted"/>
<organism evidence="5">
    <name type="scientific">Naegleria gruberi</name>
    <name type="common">Amoeba</name>
    <dbReference type="NCBI Taxonomy" id="5762"/>
    <lineage>
        <taxon>Eukaryota</taxon>
        <taxon>Discoba</taxon>
        <taxon>Heterolobosea</taxon>
        <taxon>Tetramitia</taxon>
        <taxon>Eutetramitia</taxon>
        <taxon>Vahlkampfiidae</taxon>
        <taxon>Naegleria</taxon>
    </lineage>
</organism>
<keyword evidence="3" id="KW-0865">Zymogen</keyword>
<sequence length="580" mass="64040">MVGYRYDKPQGVSMNGKGLVSGTSSALAVHVATVILENGGNAMDATVGAVMAQIVIAGGSYVSFGGLAAMVYYDAKSGKIHSLNGVFNKPLKYDSDNRCVNSKLDNCLGYRVLVPGFFRAMESAHKKFGKLKWETVLEPAIYFSEKGFIADSQIEYLLKYDGYKIFKFEEGKRIFINPNTNQPYKKGELFRQLELADTLKNVSQFGSDYMYTGEWAKDFVTKVNQYGGIITMQDMIQYQPIWGEALNGTFKLEELTIHGLDYPSIGGMSIIEAMNLIELLNNTQPYNESANSLYQLVQIARWGRLVQVVDYFKPQLLASMFPNIDLSFQGRLSKTTARQAYDLIFNSNKEDLLNRWLKFYKKCETMPNNPCMYKTPSESIIKGHSDSLTVADSDGNVVALVHSINSQPFGTGLIVGGIPLSDAISSNLGQLASVKGGQQILNPLQPIIVTLRGKPLLAQGTIGGGLHEYSILNLYNVLVMKKTPKQAVMLPHFQDLQFRSDFCFPLNQTIYVGPEKGGFSLPLVQETQLEYGQCFNILGNDQAATSTGDPGYIAQLLKPTTSQLILGAVDNMLNGWSEGL</sequence>
<dbReference type="EMBL" id="GG738886">
    <property type="protein sequence ID" value="EFC41376.1"/>
    <property type="molecule type" value="Genomic_DNA"/>
</dbReference>
<dbReference type="InterPro" id="IPR043137">
    <property type="entry name" value="GGT_ssub_C"/>
</dbReference>
<dbReference type="PANTHER" id="PTHR43199:SF1">
    <property type="entry name" value="GLUTATHIONE HYDROLASE PROENZYME"/>
    <property type="match status" value="1"/>
</dbReference>
<dbReference type="eggNOG" id="KOG2410">
    <property type="taxonomic scope" value="Eukaryota"/>
</dbReference>
<keyword evidence="5" id="KW-1185">Reference proteome</keyword>
<dbReference type="STRING" id="5762.D2VP62"/>
<dbReference type="GO" id="GO:0016787">
    <property type="term" value="F:hydrolase activity"/>
    <property type="evidence" value="ECO:0007669"/>
    <property type="project" value="UniProtKB-KW"/>
</dbReference>
<dbReference type="Gene3D" id="3.60.20.40">
    <property type="match status" value="1"/>
</dbReference>
<dbReference type="OrthoDB" id="5990016at2759"/>
<reference evidence="4 5" key="1">
    <citation type="journal article" date="2010" name="Cell">
        <title>The genome of Naegleria gruberi illuminates early eukaryotic versatility.</title>
        <authorList>
            <person name="Fritz-Laylin L.K."/>
            <person name="Prochnik S.E."/>
            <person name="Ginger M.L."/>
            <person name="Dacks J.B."/>
            <person name="Carpenter M.L."/>
            <person name="Field M.C."/>
            <person name="Kuo A."/>
            <person name="Paredez A."/>
            <person name="Chapman J."/>
            <person name="Pham J."/>
            <person name="Shu S."/>
            <person name="Neupane R."/>
            <person name="Cipriano M."/>
            <person name="Mancuso J."/>
            <person name="Tu H."/>
            <person name="Salamov A."/>
            <person name="Lindquist E."/>
            <person name="Shapiro H."/>
            <person name="Lucas S."/>
            <person name="Grigoriev I.V."/>
            <person name="Cande W.Z."/>
            <person name="Fulton C."/>
            <person name="Rokhsar D.S."/>
            <person name="Dawson S.C."/>
        </authorList>
    </citation>
    <scope>NUCLEOTIDE SEQUENCE [LARGE SCALE GENOMIC DNA]</scope>
    <source>
        <strain evidence="4 5">NEG-M</strain>
    </source>
</reference>
<dbReference type="PANTHER" id="PTHR43199">
    <property type="entry name" value="GLUTATHIONE HYDROLASE"/>
    <property type="match status" value="1"/>
</dbReference>
<dbReference type="GO" id="GO:0016740">
    <property type="term" value="F:transferase activity"/>
    <property type="evidence" value="ECO:0007669"/>
    <property type="project" value="UniProtKB-KW"/>
</dbReference>
<dbReference type="InParanoid" id="D2VP62"/>
<dbReference type="GeneID" id="8856053"/>
<evidence type="ECO:0000313" key="4">
    <source>
        <dbReference type="EMBL" id="EFC41376.1"/>
    </source>
</evidence>
<protein>
    <submittedName>
        <fullName evidence="4">Gamma-glutamyltranspeptidase</fullName>
    </submittedName>
</protein>
<dbReference type="Pfam" id="PF01019">
    <property type="entry name" value="G_glu_transpept"/>
    <property type="match status" value="1"/>
</dbReference>
<dbReference type="InterPro" id="IPR051792">
    <property type="entry name" value="GGT_bact"/>
</dbReference>
<name>D2VP62_NAEGR</name>
<evidence type="ECO:0000256" key="1">
    <source>
        <dbReference type="ARBA" id="ARBA00022679"/>
    </source>
</evidence>
<dbReference type="AlphaFoldDB" id="D2VP62"/>
<dbReference type="InterPro" id="IPR029055">
    <property type="entry name" value="Ntn_hydrolases_N"/>
</dbReference>
<dbReference type="KEGG" id="ngr:NAEGRDRAFT_80714"/>
<dbReference type="VEuPathDB" id="AmoebaDB:NAEGRDRAFT_80714"/>
<dbReference type="Proteomes" id="UP000006671">
    <property type="component" value="Unassembled WGS sequence"/>
</dbReference>
<dbReference type="PRINTS" id="PR01210">
    <property type="entry name" value="GGTRANSPTASE"/>
</dbReference>
<gene>
    <name evidence="4" type="ORF">NAEGRDRAFT_80714</name>
</gene>
<evidence type="ECO:0000313" key="5">
    <source>
        <dbReference type="Proteomes" id="UP000006671"/>
    </source>
</evidence>
<evidence type="ECO:0000256" key="3">
    <source>
        <dbReference type="ARBA" id="ARBA00023145"/>
    </source>
</evidence>
<accession>D2VP62</accession>
<keyword evidence="1" id="KW-0808">Transferase</keyword>
<dbReference type="RefSeq" id="XP_002674120.1">
    <property type="nucleotide sequence ID" value="XM_002674074.1"/>
</dbReference>
<dbReference type="SUPFAM" id="SSF56235">
    <property type="entry name" value="N-terminal nucleophile aminohydrolases (Ntn hydrolases)"/>
    <property type="match status" value="1"/>
</dbReference>
<keyword evidence="2" id="KW-0378">Hydrolase</keyword>
<evidence type="ECO:0000256" key="2">
    <source>
        <dbReference type="ARBA" id="ARBA00022801"/>
    </source>
</evidence>